<dbReference type="EMBL" id="BARV01026010">
    <property type="protein sequence ID" value="GAI36079.1"/>
    <property type="molecule type" value="Genomic_DNA"/>
</dbReference>
<protein>
    <submittedName>
        <fullName evidence="1">Uncharacterized protein</fullName>
    </submittedName>
</protein>
<proteinExistence type="predicted"/>
<dbReference type="AlphaFoldDB" id="X1PYP4"/>
<comment type="caution">
    <text evidence="1">The sequence shown here is derived from an EMBL/GenBank/DDBJ whole genome shotgun (WGS) entry which is preliminary data.</text>
</comment>
<gene>
    <name evidence="1" type="ORF">S06H3_42112</name>
</gene>
<sequence length="89" mass="10177">MPNAKLRASRNPVIMPWLAGELENEIPDLDIHGSEKRLLEFAYQDLETCLTEKFRDTTSDAIEEILKDENLTKLSTKNVDVTSIIKEMV</sequence>
<organism evidence="1">
    <name type="scientific">marine sediment metagenome</name>
    <dbReference type="NCBI Taxonomy" id="412755"/>
    <lineage>
        <taxon>unclassified sequences</taxon>
        <taxon>metagenomes</taxon>
        <taxon>ecological metagenomes</taxon>
    </lineage>
</organism>
<name>X1PYP4_9ZZZZ</name>
<evidence type="ECO:0000313" key="1">
    <source>
        <dbReference type="EMBL" id="GAI36079.1"/>
    </source>
</evidence>
<accession>X1PYP4</accession>
<reference evidence="1" key="1">
    <citation type="journal article" date="2014" name="Front. Microbiol.">
        <title>High frequency of phylogenetically diverse reductive dehalogenase-homologous genes in deep subseafloor sedimentary metagenomes.</title>
        <authorList>
            <person name="Kawai M."/>
            <person name="Futagami T."/>
            <person name="Toyoda A."/>
            <person name="Takaki Y."/>
            <person name="Nishi S."/>
            <person name="Hori S."/>
            <person name="Arai W."/>
            <person name="Tsubouchi T."/>
            <person name="Morono Y."/>
            <person name="Uchiyama I."/>
            <person name="Ito T."/>
            <person name="Fujiyama A."/>
            <person name="Inagaki F."/>
            <person name="Takami H."/>
        </authorList>
    </citation>
    <scope>NUCLEOTIDE SEQUENCE</scope>
    <source>
        <strain evidence="1">Expedition CK06-06</strain>
    </source>
</reference>